<accession>A0A2Z4ARG3</accession>
<evidence type="ECO:0000313" key="1">
    <source>
        <dbReference type="EMBL" id="AWT60612.1"/>
    </source>
</evidence>
<dbReference type="AlphaFoldDB" id="A0A2Z4ARG3"/>
<reference evidence="1 2" key="1">
    <citation type="submission" date="2018-06" db="EMBL/GenBank/DDBJ databases">
        <title>Draft Genome Sequence of a Novel Marine Bacterium Related to the Verrucomicrobia.</title>
        <authorList>
            <person name="Vosseberg J."/>
            <person name="Martijn J."/>
            <person name="Ettema T.J.G."/>
        </authorList>
    </citation>
    <scope>NUCLEOTIDE SEQUENCE [LARGE SCALE GENOMIC DNA]</scope>
    <source>
        <strain evidence="1">TARA_B100001123</strain>
    </source>
</reference>
<evidence type="ECO:0000313" key="2">
    <source>
        <dbReference type="Proteomes" id="UP000247465"/>
    </source>
</evidence>
<dbReference type="KEGG" id="mtar:DF168_01828"/>
<organism evidence="1 2">
    <name type="scientific">Candidatus Moanibacter tarae</name>
    <dbReference type="NCBI Taxonomy" id="2200854"/>
    <lineage>
        <taxon>Bacteria</taxon>
        <taxon>Pseudomonadati</taxon>
        <taxon>Verrucomicrobiota</taxon>
        <taxon>Opitutia</taxon>
        <taxon>Puniceicoccales</taxon>
        <taxon>Puniceicoccales incertae sedis</taxon>
        <taxon>Candidatus Moanibacter</taxon>
    </lineage>
</organism>
<proteinExistence type="predicted"/>
<name>A0A2Z4ARG3_9BACT</name>
<gene>
    <name evidence="1" type="ORF">DF168_01828</name>
</gene>
<sequence>MKHILIFFGLLSITSTLDSEIEIKLVQTRYLLEEDFIRIQEYLKGKEFSGRRLAVRTQSDRRTGLYFVLTLSRSAAALPNDTMVRIEVLAKGELMAKSFEFKIPLKRPSTRDLFLGLTGSHWPNSNTVPLAWNISLIGPSEEIIDQQKSFLWE</sequence>
<dbReference type="EMBL" id="CP029803">
    <property type="protein sequence ID" value="AWT60612.1"/>
    <property type="molecule type" value="Genomic_DNA"/>
</dbReference>
<dbReference type="Proteomes" id="UP000247465">
    <property type="component" value="Chromosome"/>
</dbReference>
<protein>
    <submittedName>
        <fullName evidence="1">Uncharacterized protein</fullName>
    </submittedName>
</protein>